<evidence type="ECO:0000313" key="2">
    <source>
        <dbReference type="Proteomes" id="UP000255297"/>
    </source>
</evidence>
<gene>
    <name evidence="1" type="ORF">NCTC11532_00724</name>
</gene>
<dbReference type="STRING" id="1122170.GCA_000701265_02886"/>
<dbReference type="EMBL" id="UGPB01000001">
    <property type="protein sequence ID" value="STY28549.1"/>
    <property type="molecule type" value="Genomic_DNA"/>
</dbReference>
<accession>A0A378LRV3</accession>
<protein>
    <submittedName>
        <fullName evidence="1">Uncharacterized protein</fullName>
    </submittedName>
</protein>
<keyword evidence="2" id="KW-1185">Reference proteome</keyword>
<dbReference type="RefSeq" id="WP_133134437.1">
    <property type="nucleotide sequence ID" value="NZ_CAAAIS010000002.1"/>
</dbReference>
<proteinExistence type="predicted"/>
<organism evidence="1 2">
    <name type="scientific">Legionella wadsworthii</name>
    <dbReference type="NCBI Taxonomy" id="28088"/>
    <lineage>
        <taxon>Bacteria</taxon>
        <taxon>Pseudomonadati</taxon>
        <taxon>Pseudomonadota</taxon>
        <taxon>Gammaproteobacteria</taxon>
        <taxon>Legionellales</taxon>
        <taxon>Legionellaceae</taxon>
        <taxon>Legionella</taxon>
    </lineage>
</organism>
<sequence>MMCIVITLSYVSESDVQTKIDRPKQKISSLDELLGVEPDTVDIPKIKSLASSALTFLMLGKKESYVHEISLLADACAVYLEIGHTVDDVMRAIKSSMAAQHEKALNKITSEIGMKQFQLNCSNPHTLATQNLNRQVQIMKSYLAVPLDNIIEGVITDTLVQASIKGAELGQFDFLNMKSL</sequence>
<dbReference type="OrthoDB" id="5649950at2"/>
<dbReference type="AlphaFoldDB" id="A0A378LRV3"/>
<evidence type="ECO:0000313" key="1">
    <source>
        <dbReference type="EMBL" id="STY28549.1"/>
    </source>
</evidence>
<dbReference type="Proteomes" id="UP000255297">
    <property type="component" value="Unassembled WGS sequence"/>
</dbReference>
<name>A0A378LRV3_9GAMM</name>
<reference evidence="1 2" key="1">
    <citation type="submission" date="2018-06" db="EMBL/GenBank/DDBJ databases">
        <authorList>
            <consortium name="Pathogen Informatics"/>
            <person name="Doyle S."/>
        </authorList>
    </citation>
    <scope>NUCLEOTIDE SEQUENCE [LARGE SCALE GENOMIC DNA]</scope>
    <source>
        <strain evidence="1 2">NCTC11532</strain>
    </source>
</reference>